<dbReference type="PANTHER" id="PTHR33782">
    <property type="entry name" value="OS01G0121600 PROTEIN"/>
    <property type="match status" value="1"/>
</dbReference>
<keyword evidence="2" id="KW-1133">Transmembrane helix</keyword>
<name>A0A022QSB7_ERYGU</name>
<dbReference type="eggNOG" id="ENOG502S629">
    <property type="taxonomic scope" value="Eukaryota"/>
</dbReference>
<evidence type="ECO:0000313" key="4">
    <source>
        <dbReference type="Proteomes" id="UP000030748"/>
    </source>
</evidence>
<feature type="transmembrane region" description="Helical" evidence="2">
    <location>
        <begin position="113"/>
        <end position="137"/>
    </location>
</feature>
<dbReference type="Proteomes" id="UP000030748">
    <property type="component" value="Unassembled WGS sequence"/>
</dbReference>
<evidence type="ECO:0008006" key="5">
    <source>
        <dbReference type="Google" id="ProtNLM"/>
    </source>
</evidence>
<keyword evidence="2" id="KW-0812">Transmembrane</keyword>
<dbReference type="OrthoDB" id="672819at2759"/>
<keyword evidence="4" id="KW-1185">Reference proteome</keyword>
<feature type="region of interest" description="Disordered" evidence="1">
    <location>
        <begin position="22"/>
        <end position="41"/>
    </location>
</feature>
<keyword evidence="2" id="KW-0472">Membrane</keyword>
<dbReference type="EMBL" id="KI631058">
    <property type="protein sequence ID" value="EYU30434.1"/>
    <property type="molecule type" value="Genomic_DNA"/>
</dbReference>
<protein>
    <recommendedName>
        <fullName evidence="5">Mediator of RNA polymerase II transcription subunit 18</fullName>
    </recommendedName>
</protein>
<dbReference type="PANTHER" id="PTHR33782:SF5">
    <property type="entry name" value="MEDIATOR OF RNA POLYMERASE II TRANSCRIPTION SUBUNIT"/>
    <property type="match status" value="1"/>
</dbReference>
<dbReference type="OMA" id="EFICQIL"/>
<dbReference type="AlphaFoldDB" id="A0A022QSB7"/>
<reference evidence="3 4" key="1">
    <citation type="journal article" date="2013" name="Proc. Natl. Acad. Sci. U.S.A.">
        <title>Fine-scale variation in meiotic recombination in Mimulus inferred from population shotgun sequencing.</title>
        <authorList>
            <person name="Hellsten U."/>
            <person name="Wright K.M."/>
            <person name="Jenkins J."/>
            <person name="Shu S."/>
            <person name="Yuan Y."/>
            <person name="Wessler S.R."/>
            <person name="Schmutz J."/>
            <person name="Willis J.H."/>
            <person name="Rokhsar D.S."/>
        </authorList>
    </citation>
    <scope>NUCLEOTIDE SEQUENCE [LARGE SCALE GENOMIC DNA]</scope>
    <source>
        <strain evidence="4">cv. DUN x IM62</strain>
    </source>
</reference>
<organism evidence="3 4">
    <name type="scientific">Erythranthe guttata</name>
    <name type="common">Yellow monkey flower</name>
    <name type="synonym">Mimulus guttatus</name>
    <dbReference type="NCBI Taxonomy" id="4155"/>
    <lineage>
        <taxon>Eukaryota</taxon>
        <taxon>Viridiplantae</taxon>
        <taxon>Streptophyta</taxon>
        <taxon>Embryophyta</taxon>
        <taxon>Tracheophyta</taxon>
        <taxon>Spermatophyta</taxon>
        <taxon>Magnoliopsida</taxon>
        <taxon>eudicotyledons</taxon>
        <taxon>Gunneridae</taxon>
        <taxon>Pentapetalae</taxon>
        <taxon>asterids</taxon>
        <taxon>lamiids</taxon>
        <taxon>Lamiales</taxon>
        <taxon>Phrymaceae</taxon>
        <taxon>Erythranthe</taxon>
    </lineage>
</organism>
<evidence type="ECO:0000256" key="1">
    <source>
        <dbReference type="SAM" id="MobiDB-lite"/>
    </source>
</evidence>
<sequence>MASTSSLYSPFVQSFDPFSKTRMSIKPSSNRTKIRASKRDQAHNRHNFNGRLVDENLIVLRMRIHEMNMSEKNYEPPREWMDWERRFYASYDTIICDAMGHLQTYLMETRPSLVLGMIALIALSLPTSIGVVIYNLFQLIK</sequence>
<evidence type="ECO:0000313" key="3">
    <source>
        <dbReference type="EMBL" id="EYU30434.1"/>
    </source>
</evidence>
<dbReference type="PhylomeDB" id="A0A022QSB7"/>
<evidence type="ECO:0000256" key="2">
    <source>
        <dbReference type="SAM" id="Phobius"/>
    </source>
</evidence>
<dbReference type="KEGG" id="egt:105965700"/>
<proteinExistence type="predicted"/>
<accession>A0A022QSB7</accession>
<gene>
    <name evidence="3" type="ORF">MIMGU_mgv1a015921mg</name>
</gene>
<dbReference type="STRING" id="4155.A0A022QSB7"/>